<comment type="caution">
    <text evidence="2">The sequence shown here is derived from an EMBL/GenBank/DDBJ whole genome shotgun (WGS) entry which is preliminary data.</text>
</comment>
<dbReference type="InterPro" id="IPR058248">
    <property type="entry name" value="Lxx211020-like"/>
</dbReference>
<reference evidence="3" key="1">
    <citation type="journal article" date="2019" name="Int. J. Syst. Evol. Microbiol.">
        <title>The Global Catalogue of Microorganisms (GCM) 10K type strain sequencing project: providing services to taxonomists for standard genome sequencing and annotation.</title>
        <authorList>
            <consortium name="The Broad Institute Genomics Platform"/>
            <consortium name="The Broad Institute Genome Sequencing Center for Infectious Disease"/>
            <person name="Wu L."/>
            <person name="Ma J."/>
        </authorList>
    </citation>
    <scope>NUCLEOTIDE SEQUENCE [LARGE SCALE GENOMIC DNA]</scope>
    <source>
        <strain evidence="3">KCTC 42473</strain>
    </source>
</reference>
<dbReference type="Gene3D" id="2.60.40.1890">
    <property type="entry name" value="PCu(A)C copper chaperone"/>
    <property type="match status" value="1"/>
</dbReference>
<evidence type="ECO:0000256" key="1">
    <source>
        <dbReference type="SAM" id="SignalP"/>
    </source>
</evidence>
<dbReference type="PANTHER" id="PTHR36302">
    <property type="entry name" value="BLR7088 PROTEIN"/>
    <property type="match status" value="1"/>
</dbReference>
<evidence type="ECO:0000313" key="2">
    <source>
        <dbReference type="EMBL" id="MFC3630483.1"/>
    </source>
</evidence>
<dbReference type="EMBL" id="JBHRXY010000011">
    <property type="protein sequence ID" value="MFC3630483.1"/>
    <property type="molecule type" value="Genomic_DNA"/>
</dbReference>
<dbReference type="InterPro" id="IPR007410">
    <property type="entry name" value="LpqE-like"/>
</dbReference>
<gene>
    <name evidence="2" type="ORF">ACFOM8_13620</name>
</gene>
<dbReference type="InterPro" id="IPR036182">
    <property type="entry name" value="PCuAC_sf"/>
</dbReference>
<keyword evidence="3" id="KW-1185">Reference proteome</keyword>
<evidence type="ECO:0000313" key="3">
    <source>
        <dbReference type="Proteomes" id="UP001595539"/>
    </source>
</evidence>
<dbReference type="RefSeq" id="WP_377762217.1">
    <property type="nucleotide sequence ID" value="NZ_JBHRXY010000011.1"/>
</dbReference>
<feature type="chain" id="PRO_5045495223" evidence="1">
    <location>
        <begin position="19"/>
        <end position="158"/>
    </location>
</feature>
<proteinExistence type="predicted"/>
<name>A0ABV7U6B1_9RHOB</name>
<dbReference type="Pfam" id="PF04314">
    <property type="entry name" value="PCuAC"/>
    <property type="match status" value="1"/>
</dbReference>
<organism evidence="2 3">
    <name type="scientific">Paracoccus angustae</name>
    <dbReference type="NCBI Taxonomy" id="1671480"/>
    <lineage>
        <taxon>Bacteria</taxon>
        <taxon>Pseudomonadati</taxon>
        <taxon>Pseudomonadota</taxon>
        <taxon>Alphaproteobacteria</taxon>
        <taxon>Rhodobacterales</taxon>
        <taxon>Paracoccaceae</taxon>
        <taxon>Paracoccus</taxon>
    </lineage>
</organism>
<dbReference type="Proteomes" id="UP001595539">
    <property type="component" value="Unassembled WGS sequence"/>
</dbReference>
<protein>
    <submittedName>
        <fullName evidence="2">Copper chaperone PCu(A)C</fullName>
    </submittedName>
</protein>
<dbReference type="SUPFAM" id="SSF110087">
    <property type="entry name" value="DR1885-like metal-binding protein"/>
    <property type="match status" value="1"/>
</dbReference>
<feature type="signal peptide" evidence="1">
    <location>
        <begin position="1"/>
        <end position="18"/>
    </location>
</feature>
<dbReference type="PANTHER" id="PTHR36302:SF1">
    <property type="entry name" value="COPPER CHAPERONE PCU(A)C"/>
    <property type="match status" value="1"/>
</dbReference>
<accession>A0ABV7U6B1</accession>
<sequence>MKAWALAFGFTTLLPALASAECAGVTVGDLTVSKAWSRATVGTRRPAVFYVEIRNNGRADDRLIGIETPVADMPMLHRTVIRDGVAAMPHAEAVDVPAGGMAALAPGGYHGMLMELTAPLSEGESFPVTLTFERAGAVEIDAQVLSIRAQEAQCDAAS</sequence>
<keyword evidence="1" id="KW-0732">Signal</keyword>